<keyword evidence="4" id="KW-1185">Reference proteome</keyword>
<keyword evidence="1" id="KW-1133">Transmembrane helix</keyword>
<feature type="domain" description="ATP-dependent DNA ligase family profile" evidence="2">
    <location>
        <begin position="45"/>
        <end position="84"/>
    </location>
</feature>
<dbReference type="InterPro" id="IPR012310">
    <property type="entry name" value="DNA_ligase_ATP-dep_cent"/>
</dbReference>
<dbReference type="GO" id="GO:0005524">
    <property type="term" value="F:ATP binding"/>
    <property type="evidence" value="ECO:0007669"/>
    <property type="project" value="InterPro"/>
</dbReference>
<protein>
    <recommendedName>
        <fullName evidence="2">ATP-dependent DNA ligase family profile domain-containing protein</fullName>
    </recommendedName>
</protein>
<dbReference type="InterPro" id="IPR029710">
    <property type="entry name" value="LIG4"/>
</dbReference>
<dbReference type="Proteomes" id="UP000289738">
    <property type="component" value="Chromosome A05"/>
</dbReference>
<dbReference type="GO" id="GO:0006310">
    <property type="term" value="P:DNA recombination"/>
    <property type="evidence" value="ECO:0007669"/>
    <property type="project" value="InterPro"/>
</dbReference>
<evidence type="ECO:0000313" key="4">
    <source>
        <dbReference type="Proteomes" id="UP000289738"/>
    </source>
</evidence>
<evidence type="ECO:0000256" key="1">
    <source>
        <dbReference type="SAM" id="Phobius"/>
    </source>
</evidence>
<dbReference type="PANTHER" id="PTHR45997">
    <property type="entry name" value="DNA LIGASE 4"/>
    <property type="match status" value="1"/>
</dbReference>
<gene>
    <name evidence="3" type="ORF">Ahy_A05g024385</name>
</gene>
<organism evidence="3 4">
    <name type="scientific">Arachis hypogaea</name>
    <name type="common">Peanut</name>
    <dbReference type="NCBI Taxonomy" id="3818"/>
    <lineage>
        <taxon>Eukaryota</taxon>
        <taxon>Viridiplantae</taxon>
        <taxon>Streptophyta</taxon>
        <taxon>Embryophyta</taxon>
        <taxon>Tracheophyta</taxon>
        <taxon>Spermatophyta</taxon>
        <taxon>Magnoliopsida</taxon>
        <taxon>eudicotyledons</taxon>
        <taxon>Gunneridae</taxon>
        <taxon>Pentapetalae</taxon>
        <taxon>rosids</taxon>
        <taxon>fabids</taxon>
        <taxon>Fabales</taxon>
        <taxon>Fabaceae</taxon>
        <taxon>Papilionoideae</taxon>
        <taxon>50 kb inversion clade</taxon>
        <taxon>dalbergioids sensu lato</taxon>
        <taxon>Dalbergieae</taxon>
        <taxon>Pterocarpus clade</taxon>
        <taxon>Arachis</taxon>
    </lineage>
</organism>
<evidence type="ECO:0000313" key="3">
    <source>
        <dbReference type="EMBL" id="RYR58557.1"/>
    </source>
</evidence>
<keyword evidence="1" id="KW-0812">Transmembrane</keyword>
<feature type="transmembrane region" description="Helical" evidence="1">
    <location>
        <begin position="102"/>
        <end position="120"/>
    </location>
</feature>
<dbReference type="GO" id="GO:0003677">
    <property type="term" value="F:DNA binding"/>
    <property type="evidence" value="ECO:0007669"/>
    <property type="project" value="InterPro"/>
</dbReference>
<dbReference type="STRING" id="3818.A0A445D5N8"/>
<dbReference type="GO" id="GO:0003910">
    <property type="term" value="F:DNA ligase (ATP) activity"/>
    <property type="evidence" value="ECO:0007669"/>
    <property type="project" value="InterPro"/>
</dbReference>
<dbReference type="GO" id="GO:0032807">
    <property type="term" value="C:DNA ligase IV complex"/>
    <property type="evidence" value="ECO:0007669"/>
    <property type="project" value="TreeGrafter"/>
</dbReference>
<keyword evidence="1" id="KW-0472">Membrane</keyword>
<reference evidence="3 4" key="1">
    <citation type="submission" date="2019-01" db="EMBL/GenBank/DDBJ databases">
        <title>Sequencing of cultivated peanut Arachis hypogaea provides insights into genome evolution and oil improvement.</title>
        <authorList>
            <person name="Chen X."/>
        </authorList>
    </citation>
    <scope>NUCLEOTIDE SEQUENCE [LARGE SCALE GENOMIC DNA]</scope>
    <source>
        <strain evidence="4">cv. Fuhuasheng</strain>
        <tissue evidence="3">Leaves</tissue>
    </source>
</reference>
<dbReference type="Gene3D" id="3.30.470.30">
    <property type="entry name" value="DNA ligase/mRNA capping enzyme"/>
    <property type="match status" value="1"/>
</dbReference>
<sequence>MSRRRCALSPRYRRLHHLQAVASPLISSYPSPLVTMVVSFVTRDEGIVVKDLGSKWESSDQSGKWLKLKPEYIQAGADLDVLIIDANRSAWMPLEAKFSKEIGNSNFPFVFVLITLFVAIPCEGPVLPIRLSTGAVGGAEVGSAGAGTGAAGAGAGAAWSARARVGAAGATGAAGTGTGAAGAAGAETGAAGAAGARAGAGARAAGAVAGARGV</sequence>
<proteinExistence type="predicted"/>
<name>A0A445D5N8_ARAHY</name>
<dbReference type="EMBL" id="SDMP01000005">
    <property type="protein sequence ID" value="RYR58557.1"/>
    <property type="molecule type" value="Genomic_DNA"/>
</dbReference>
<dbReference type="AlphaFoldDB" id="A0A445D5N8"/>
<dbReference type="GO" id="GO:0006303">
    <property type="term" value="P:double-strand break repair via nonhomologous end joining"/>
    <property type="evidence" value="ECO:0007669"/>
    <property type="project" value="TreeGrafter"/>
</dbReference>
<comment type="caution">
    <text evidence="3">The sequence shown here is derived from an EMBL/GenBank/DDBJ whole genome shotgun (WGS) entry which is preliminary data.</text>
</comment>
<dbReference type="PANTHER" id="PTHR45997:SF1">
    <property type="entry name" value="DNA LIGASE 4"/>
    <property type="match status" value="1"/>
</dbReference>
<evidence type="ECO:0000259" key="2">
    <source>
        <dbReference type="PROSITE" id="PS50160"/>
    </source>
</evidence>
<dbReference type="GO" id="GO:0006297">
    <property type="term" value="P:nucleotide-excision repair, DNA gap filling"/>
    <property type="evidence" value="ECO:0007669"/>
    <property type="project" value="TreeGrafter"/>
</dbReference>
<dbReference type="SUPFAM" id="SSF56091">
    <property type="entry name" value="DNA ligase/mRNA capping enzyme, catalytic domain"/>
    <property type="match status" value="1"/>
</dbReference>
<accession>A0A445D5N8</accession>
<dbReference type="PROSITE" id="PS50160">
    <property type="entry name" value="DNA_LIGASE_A3"/>
    <property type="match status" value="1"/>
</dbReference>